<dbReference type="EMBL" id="ABYT01000048">
    <property type="protein sequence ID" value="EEC90625.1"/>
    <property type="molecule type" value="Genomic_DNA"/>
</dbReference>
<sequence length="422" mass="47351">MNSVIKRIVYRVELLFVSPVNVSSGQEGMTDSDVLRDYDGKPFISGSSIAGAFRAYVQSKNNGNDIFGFANDEDGKMSPVFISDLKFNKVENDIRDSVALDDNKITKEGAKFDFEVLQGNSKGYFYIELTIREKDNEELLVGALNEIFNGIHLKEIRLGSNKTRGYGIIDIDQIKMLEFTKNNFLEYKDCFKETFWKNVKAYDLDYSTKGHMVSIEVPLRLKGGISIRKYAVRKGAPDFEHMTDHGCPVIPGTSIMGALRHRIKEIIKELDKDSSYGLYPNKMIDEMFGFVSGKDAHISGVIVDEMVIEGAKALEMTRTGISRFENSARNGALYKEKTYVNGTFTLKLSINKENPNMDWIIGILLLAVKDLQNGFLAVGGQTSIGRGIFEANGPLTIDGEENKEDAYIASSIVKYKEMDYEH</sequence>
<evidence type="ECO:0000313" key="3">
    <source>
        <dbReference type="EMBL" id="EEC90625.1"/>
    </source>
</evidence>
<dbReference type="RefSeq" id="WP_003864512.1">
    <property type="nucleotide sequence ID" value="NZ_DS996841.1"/>
</dbReference>
<evidence type="ECO:0000313" key="4">
    <source>
        <dbReference type="Proteomes" id="UP000004315"/>
    </source>
</evidence>
<feature type="domain" description="CRISPR type III-associated protein" evidence="2">
    <location>
        <begin position="15"/>
        <end position="169"/>
    </location>
</feature>
<dbReference type="AlphaFoldDB" id="B7C948"/>
<dbReference type="OrthoDB" id="1063910at2"/>
<protein>
    <submittedName>
        <fullName evidence="3">CRISPR-associated RAMP protein</fullName>
    </submittedName>
</protein>
<dbReference type="HOGENOM" id="CLU_041901_0_0_9"/>
<keyword evidence="1" id="KW-0051">Antiviral defense</keyword>
<dbReference type="eggNOG" id="COG1337">
    <property type="taxonomic scope" value="Bacteria"/>
</dbReference>
<organism evidence="3 4">
    <name type="scientific">Holdemanella biformis DSM 3989</name>
    <dbReference type="NCBI Taxonomy" id="518637"/>
    <lineage>
        <taxon>Bacteria</taxon>
        <taxon>Bacillati</taxon>
        <taxon>Bacillota</taxon>
        <taxon>Erysipelotrichia</taxon>
        <taxon>Erysipelotrichales</taxon>
        <taxon>Erysipelotrichaceae</taxon>
        <taxon>Holdemanella</taxon>
    </lineage>
</organism>
<dbReference type="PANTHER" id="PTHR35579:SF6">
    <property type="entry name" value="DUF324 DOMAIN-CONTAINING PROTEIN"/>
    <property type="match status" value="1"/>
</dbReference>
<comment type="caution">
    <text evidence="3">The sequence shown here is derived from an EMBL/GenBank/DDBJ whole genome shotgun (WGS) entry which is preliminary data.</text>
</comment>
<dbReference type="CDD" id="cd09726">
    <property type="entry name" value="RAMP_I_III"/>
    <property type="match status" value="1"/>
</dbReference>
<dbReference type="Pfam" id="PF03787">
    <property type="entry name" value="RAMPs"/>
    <property type="match status" value="2"/>
</dbReference>
<reference evidence="3 4" key="2">
    <citation type="submission" date="2008-11" db="EMBL/GenBank/DDBJ databases">
        <title>Draft genome sequence of Eubacterium biforme (DSM 3989).</title>
        <authorList>
            <person name="Sudarsanam P."/>
            <person name="Ley R."/>
            <person name="Guruge J."/>
            <person name="Turnbaugh P.J."/>
            <person name="Mahowald M."/>
            <person name="Liep D."/>
            <person name="Gordon J."/>
        </authorList>
    </citation>
    <scope>NUCLEOTIDE SEQUENCE [LARGE SCALE GENOMIC DNA]</scope>
    <source>
        <strain evidence="3 4">DSM 3989</strain>
    </source>
</reference>
<dbReference type="Proteomes" id="UP000004315">
    <property type="component" value="Unassembled WGS sequence"/>
</dbReference>
<proteinExistence type="predicted"/>
<dbReference type="GO" id="GO:0051607">
    <property type="term" value="P:defense response to virus"/>
    <property type="evidence" value="ECO:0007669"/>
    <property type="project" value="UniProtKB-KW"/>
</dbReference>
<dbReference type="PANTHER" id="PTHR35579">
    <property type="entry name" value="CRISPR SYSTEM CMS ENDORIBONUCLEASE CSM3"/>
    <property type="match status" value="1"/>
</dbReference>
<name>B7C948_9FIRM</name>
<gene>
    <name evidence="3" type="ORF">EUBIFOR_00705</name>
</gene>
<dbReference type="InterPro" id="IPR005537">
    <property type="entry name" value="RAMP_III_fam"/>
</dbReference>
<feature type="domain" description="CRISPR type III-associated protein" evidence="2">
    <location>
        <begin position="245"/>
        <end position="390"/>
    </location>
</feature>
<dbReference type="InterPro" id="IPR052216">
    <property type="entry name" value="CRISPR_Csm3_endoribonuclease"/>
</dbReference>
<reference evidence="3 4" key="1">
    <citation type="submission" date="2008-10" db="EMBL/GenBank/DDBJ databases">
        <authorList>
            <person name="Fulton L."/>
            <person name="Clifton S."/>
            <person name="Fulton B."/>
            <person name="Xu J."/>
            <person name="Minx P."/>
            <person name="Pepin K.H."/>
            <person name="Johnson M."/>
            <person name="Bhonagiri V."/>
            <person name="Nash W.E."/>
            <person name="Mardis E.R."/>
            <person name="Wilson R.K."/>
        </authorList>
    </citation>
    <scope>NUCLEOTIDE SEQUENCE [LARGE SCALE GENOMIC DNA]</scope>
    <source>
        <strain evidence="3 4">DSM 3989</strain>
    </source>
</reference>
<evidence type="ECO:0000259" key="2">
    <source>
        <dbReference type="Pfam" id="PF03787"/>
    </source>
</evidence>
<accession>B7C948</accession>
<evidence type="ECO:0000256" key="1">
    <source>
        <dbReference type="ARBA" id="ARBA00023118"/>
    </source>
</evidence>
<dbReference type="STRING" id="518637.EUBIFOR_00705"/>
<keyword evidence="4" id="KW-1185">Reference proteome</keyword>